<dbReference type="EMBL" id="CP053840">
    <property type="protein sequence ID" value="QKF67960.1"/>
    <property type="molecule type" value="Genomic_DNA"/>
</dbReference>
<dbReference type="RefSeq" id="WP_128360236.1">
    <property type="nucleotide sequence ID" value="NZ_CP053840.1"/>
</dbReference>
<name>A0AAE7E4I2_9BACT</name>
<dbReference type="KEGG" id="avp:AVENP_2446"/>
<reference evidence="1 2" key="1">
    <citation type="submission" date="2020-05" db="EMBL/GenBank/DDBJ databases">
        <title>Complete genome sequencing of Campylobacter and Arcobacter type strains.</title>
        <authorList>
            <person name="Miller W.G."/>
            <person name="Yee E."/>
        </authorList>
    </citation>
    <scope>NUCLEOTIDE SEQUENCE [LARGE SCALE GENOMIC DNA]</scope>
    <source>
        <strain evidence="1 2">LMG 26156</strain>
    </source>
</reference>
<protein>
    <submittedName>
        <fullName evidence="1">Uncharacterized protein</fullName>
    </submittedName>
</protein>
<sequence>MKKLSICLIRTPFQLFNCIEAIKRFNTNGSNILICIYKNEVDKNLFEEISKELFWEKVYFFKLNFFNKIFYSFILSNILRKYKDVEFCFFGLITSYIIHSVNQINAKNNILIDDGNETFLIANNIKNDTYKNKFQNILLNRIRGLKFNLDFIDKLKIFTFFDLNFYSLNNEIIKNDYSEFKKLINSLPQDNEIFFIGSNLINSYIKKEYFEEILKNTIKYFKEYKIIYIPHRYEDIDYLKELSIKGGFELKKFPTILELAIFKHQKKPLGLITIRSTALETLGYLYDIKFLNIIKLDKTQLQKESQIVEYENLYKNYMEKKIPLIKVN</sequence>
<dbReference type="Proteomes" id="UP000503482">
    <property type="component" value="Chromosome"/>
</dbReference>
<evidence type="ECO:0000313" key="1">
    <source>
        <dbReference type="EMBL" id="QKF67960.1"/>
    </source>
</evidence>
<organism evidence="1 2">
    <name type="scientific">Arcobacter venerupis</name>
    <dbReference type="NCBI Taxonomy" id="1054033"/>
    <lineage>
        <taxon>Bacteria</taxon>
        <taxon>Pseudomonadati</taxon>
        <taxon>Campylobacterota</taxon>
        <taxon>Epsilonproteobacteria</taxon>
        <taxon>Campylobacterales</taxon>
        <taxon>Arcobacteraceae</taxon>
        <taxon>Arcobacter</taxon>
    </lineage>
</organism>
<accession>A0AAE7E4I2</accession>
<dbReference type="AlphaFoldDB" id="A0AAE7E4I2"/>
<gene>
    <name evidence="1" type="ORF">AVENP_2446</name>
</gene>
<evidence type="ECO:0000313" key="2">
    <source>
        <dbReference type="Proteomes" id="UP000503482"/>
    </source>
</evidence>
<keyword evidence="2" id="KW-1185">Reference proteome</keyword>
<proteinExistence type="predicted"/>